<evidence type="ECO:0000313" key="2">
    <source>
        <dbReference type="Proteomes" id="UP000218160"/>
    </source>
</evidence>
<proteinExistence type="predicted"/>
<dbReference type="KEGG" id="elux:BTN50_0453"/>
<protein>
    <submittedName>
        <fullName evidence="1">Uncharacterized protein</fullName>
    </submittedName>
</protein>
<gene>
    <name evidence="1" type="ORF">BTN50_0453</name>
</gene>
<dbReference type="AlphaFoldDB" id="A0A291B7L3"/>
<evidence type="ECO:0000313" key="1">
    <source>
        <dbReference type="EMBL" id="ATF08983.1"/>
    </source>
</evidence>
<dbReference type="EMBL" id="CP020660">
    <property type="protein sequence ID" value="ATF08983.1"/>
    <property type="molecule type" value="Genomic_DNA"/>
</dbReference>
<reference evidence="2" key="1">
    <citation type="submission" date="2017-04" db="EMBL/GenBank/DDBJ databases">
        <title>Genome evolution of the luminous symbionts of deep sea anglerfish.</title>
        <authorList>
            <person name="Hendry T.A."/>
        </authorList>
    </citation>
    <scope>NUCLEOTIDE SEQUENCE [LARGE SCALE GENOMIC DNA]</scope>
</reference>
<accession>A0A291B7L3</accession>
<organism evidence="1 2">
    <name type="scientific">Candidatus Enterovibrio altilux</name>
    <dbReference type="NCBI Taxonomy" id="1927128"/>
    <lineage>
        <taxon>Bacteria</taxon>
        <taxon>Pseudomonadati</taxon>
        <taxon>Pseudomonadota</taxon>
        <taxon>Gammaproteobacteria</taxon>
        <taxon>Vibrionales</taxon>
        <taxon>Vibrionaceae</taxon>
        <taxon>Enterovibrio</taxon>
    </lineage>
</organism>
<keyword evidence="2" id="KW-1185">Reference proteome</keyword>
<sequence length="38" mass="4117">MHEIIVAKFSASNLTDGGVLSKELTTPDNVTKPFVLNE</sequence>
<name>A0A291B7L3_9GAMM</name>
<dbReference type="Proteomes" id="UP000218160">
    <property type="component" value="Chromosome 1"/>
</dbReference>